<protein>
    <recommendedName>
        <fullName evidence="2">YbhB/YbcL family Raf kinase inhibitor-like protein</fullName>
    </recommendedName>
</protein>
<feature type="non-terminal residue" evidence="1">
    <location>
        <position position="1"/>
    </location>
</feature>
<dbReference type="InterPro" id="IPR036610">
    <property type="entry name" value="PEBP-like_sf"/>
</dbReference>
<dbReference type="Pfam" id="PF01161">
    <property type="entry name" value="PBP"/>
    <property type="match status" value="1"/>
</dbReference>
<evidence type="ECO:0000313" key="1">
    <source>
        <dbReference type="EMBL" id="SVE33921.1"/>
    </source>
</evidence>
<organism evidence="1">
    <name type="scientific">marine metagenome</name>
    <dbReference type="NCBI Taxonomy" id="408172"/>
    <lineage>
        <taxon>unclassified sequences</taxon>
        <taxon>metagenomes</taxon>
        <taxon>ecological metagenomes</taxon>
    </lineage>
</organism>
<gene>
    <name evidence="1" type="ORF">METZ01_LOCUS486775</name>
</gene>
<dbReference type="AlphaFoldDB" id="A0A383CP60"/>
<name>A0A383CP60_9ZZZZ</name>
<dbReference type="NCBIfam" id="TIGR00481">
    <property type="entry name" value="YbhB/YbcL family Raf kinase inhibitor-like protein"/>
    <property type="match status" value="1"/>
</dbReference>
<proteinExistence type="predicted"/>
<dbReference type="CDD" id="cd00865">
    <property type="entry name" value="PEBP_bact_arch"/>
    <property type="match status" value="1"/>
</dbReference>
<reference evidence="1" key="1">
    <citation type="submission" date="2018-05" db="EMBL/GenBank/DDBJ databases">
        <authorList>
            <person name="Lanie J.A."/>
            <person name="Ng W.-L."/>
            <person name="Kazmierczak K.M."/>
            <person name="Andrzejewski T.M."/>
            <person name="Davidsen T.M."/>
            <person name="Wayne K.J."/>
            <person name="Tettelin H."/>
            <person name="Glass J.I."/>
            <person name="Rusch D."/>
            <person name="Podicherti R."/>
            <person name="Tsui H.-C.T."/>
            <person name="Winkler M.E."/>
        </authorList>
    </citation>
    <scope>NUCLEOTIDE SEQUENCE</scope>
</reference>
<sequence>PECTKEGLNDWNRTGYRGPCPPVGEHRYFLKLYALDVVLPDLDKATKKQVVEAMGGHIFGQGELVGMYQH</sequence>
<dbReference type="SUPFAM" id="SSF49777">
    <property type="entry name" value="PEBP-like"/>
    <property type="match status" value="1"/>
</dbReference>
<evidence type="ECO:0008006" key="2">
    <source>
        <dbReference type="Google" id="ProtNLM"/>
    </source>
</evidence>
<dbReference type="EMBL" id="UINC01210458">
    <property type="protein sequence ID" value="SVE33921.1"/>
    <property type="molecule type" value="Genomic_DNA"/>
</dbReference>
<dbReference type="Gene3D" id="3.90.280.10">
    <property type="entry name" value="PEBP-like"/>
    <property type="match status" value="1"/>
</dbReference>
<accession>A0A383CP60</accession>
<dbReference type="InterPro" id="IPR005247">
    <property type="entry name" value="YbhB_YbcL/LppC-like"/>
</dbReference>
<dbReference type="InterPro" id="IPR008914">
    <property type="entry name" value="PEBP"/>
</dbReference>